<feature type="region of interest" description="Disordered" evidence="3">
    <location>
        <begin position="413"/>
        <end position="433"/>
    </location>
</feature>
<feature type="compositionally biased region" description="Basic residues" evidence="3">
    <location>
        <begin position="349"/>
        <end position="359"/>
    </location>
</feature>
<dbReference type="GO" id="GO:0005634">
    <property type="term" value="C:nucleus"/>
    <property type="evidence" value="ECO:0007669"/>
    <property type="project" value="UniProtKB-SubCell"/>
</dbReference>
<sequence length="433" mass="48849">MHLASRSCFVCQNVASSWPLEQHSTLRPSCGVNSGRVRRYAIKKSLNDRACRGPEWSSSKGTVGLQCQDNDSESDGMDEEELRLIAEKARRDELASMKAIAQEIEADFEAYLLSLPAQEEAPMMKDTVDTSQFENIIVDAPLRDKPPLAELTYDVHPKLDPRLLPYLAKYGPDEVDDRVETALRLLRTERNDSKRYAGLKPFAEKKRKPRCLTCDDTRVVPCTYCESCGLVRFKKNSQKKSFIKLLCRAPSSQQAVDLLADEELFFCPVCWGCSYDVCRSCTRPRRLRKERAPGAVDFRLLEDHDLEVSAVSGVRILRRKNRRRKASTLTSAKGKTPVQADADPSGSSTKKRGRGRPRKKQGDPPRDSDLVPPSQERLVLFRAGLLDGAGKSPTDFINTTSYQVQRALRRQLPIFQEQESSNEAEARKEPPED</sequence>
<keyword evidence="2" id="KW-0539">Nucleus</keyword>
<comment type="caution">
    <text evidence="4">The sequence shown here is derived from an EMBL/GenBank/DDBJ whole genome shotgun (WGS) entry which is preliminary data.</text>
</comment>
<dbReference type="GO" id="GO:0006355">
    <property type="term" value="P:regulation of DNA-templated transcription"/>
    <property type="evidence" value="ECO:0007669"/>
    <property type="project" value="InterPro"/>
</dbReference>
<protein>
    <submittedName>
        <fullName evidence="4">Uncharacterized protein</fullName>
    </submittedName>
</protein>
<evidence type="ECO:0000256" key="3">
    <source>
        <dbReference type="SAM" id="MobiDB-lite"/>
    </source>
</evidence>
<evidence type="ECO:0000313" key="4">
    <source>
        <dbReference type="EMBL" id="KAA8497724.1"/>
    </source>
</evidence>
<evidence type="ECO:0000313" key="5">
    <source>
        <dbReference type="Proteomes" id="UP000324585"/>
    </source>
</evidence>
<dbReference type="Proteomes" id="UP000324585">
    <property type="component" value="Unassembled WGS sequence"/>
</dbReference>
<reference evidence="5" key="1">
    <citation type="journal article" date="2019" name="Nat. Commun.">
        <title>Expansion of phycobilisome linker gene families in mesophilic red algae.</title>
        <authorList>
            <person name="Lee J."/>
            <person name="Kim D."/>
            <person name="Bhattacharya D."/>
            <person name="Yoon H.S."/>
        </authorList>
    </citation>
    <scope>NUCLEOTIDE SEQUENCE [LARGE SCALE GENOMIC DNA]</scope>
    <source>
        <strain evidence="5">CCMP 1328</strain>
    </source>
</reference>
<dbReference type="AlphaFoldDB" id="A0A5J4Z467"/>
<proteinExistence type="predicted"/>
<feature type="compositionally biased region" description="Basic and acidic residues" evidence="3">
    <location>
        <begin position="360"/>
        <end position="369"/>
    </location>
</feature>
<name>A0A5J4Z467_PORPP</name>
<feature type="compositionally biased region" description="Basic and acidic residues" evidence="3">
    <location>
        <begin position="424"/>
        <end position="433"/>
    </location>
</feature>
<organism evidence="4 5">
    <name type="scientific">Porphyridium purpureum</name>
    <name type="common">Red alga</name>
    <name type="synonym">Porphyridium cruentum</name>
    <dbReference type="NCBI Taxonomy" id="35688"/>
    <lineage>
        <taxon>Eukaryota</taxon>
        <taxon>Rhodophyta</taxon>
        <taxon>Bangiophyceae</taxon>
        <taxon>Porphyridiales</taxon>
        <taxon>Porphyridiaceae</taxon>
        <taxon>Porphyridium</taxon>
    </lineage>
</organism>
<feature type="region of interest" description="Disordered" evidence="3">
    <location>
        <begin position="322"/>
        <end position="373"/>
    </location>
</feature>
<gene>
    <name evidence="4" type="ORF">FVE85_5309</name>
</gene>
<evidence type="ECO:0000256" key="1">
    <source>
        <dbReference type="ARBA" id="ARBA00004123"/>
    </source>
</evidence>
<dbReference type="InterPro" id="IPR000637">
    <property type="entry name" value="HMGI/Y_DNA-bd_CS"/>
</dbReference>
<accession>A0A5J4Z467</accession>
<dbReference type="PROSITE" id="PS00354">
    <property type="entry name" value="HMGI_Y"/>
    <property type="match status" value="1"/>
</dbReference>
<evidence type="ECO:0000256" key="2">
    <source>
        <dbReference type="ARBA" id="ARBA00023242"/>
    </source>
</evidence>
<keyword evidence="5" id="KW-1185">Reference proteome</keyword>
<comment type="subcellular location">
    <subcellularLocation>
        <location evidence="1">Nucleus</location>
    </subcellularLocation>
</comment>
<dbReference type="EMBL" id="VRMN01000001">
    <property type="protein sequence ID" value="KAA8497724.1"/>
    <property type="molecule type" value="Genomic_DNA"/>
</dbReference>